<accession>A0ABU8LL01</accession>
<evidence type="ECO:0008006" key="3">
    <source>
        <dbReference type="Google" id="ProtNLM"/>
    </source>
</evidence>
<protein>
    <recommendedName>
        <fullName evidence="3">Transcriptional regulator, AbiEi antitoxin, Type IV TA system</fullName>
    </recommendedName>
</protein>
<dbReference type="EMBL" id="JBBDGN010000004">
    <property type="protein sequence ID" value="MEJ1091368.1"/>
    <property type="molecule type" value="Genomic_DNA"/>
</dbReference>
<dbReference type="RefSeq" id="WP_337318811.1">
    <property type="nucleotide sequence ID" value="NZ_JBBDGN010000004.1"/>
</dbReference>
<evidence type="ECO:0000313" key="1">
    <source>
        <dbReference type="EMBL" id="MEJ1091368.1"/>
    </source>
</evidence>
<gene>
    <name evidence="1" type="ORF">WDU93_06630</name>
</gene>
<name>A0ABU8LL01_9MICO</name>
<proteinExistence type="predicted"/>
<sequence>MRFIPTLLTTDDLGTVRRRASGYHSAAAAGALVRVRPGVFADEGEWSRARPEGRVIARARALTLTSAETPVISHESAAAMHGLPLFRPHPTHLHISLGEGRPGRALATIRHRARLRDDEVIEIDGSRVTSLARTVADVARTADFEQAVVIADAALRHVGGARPGPEHPARAEEFRREVLTIASRSAHGFSRARRVMRFADGRAHLPGESISRIRLIELGFRRIVLQERVSAPDGRDYWVDFAVGGGEEAWLGEFDGGIKYTDPDILRGRAPRQVIDEEKQREDWIRGIRQCAFVRWGWSDIASPDALAARLRAFGIRPPA</sequence>
<organism evidence="1 2">
    <name type="scientific">Microbacterium istanbulense</name>
    <dbReference type="NCBI Taxonomy" id="3122049"/>
    <lineage>
        <taxon>Bacteria</taxon>
        <taxon>Bacillati</taxon>
        <taxon>Actinomycetota</taxon>
        <taxon>Actinomycetes</taxon>
        <taxon>Micrococcales</taxon>
        <taxon>Microbacteriaceae</taxon>
        <taxon>Microbacterium</taxon>
    </lineage>
</organism>
<evidence type="ECO:0000313" key="2">
    <source>
        <dbReference type="Proteomes" id="UP001366085"/>
    </source>
</evidence>
<comment type="caution">
    <text evidence="1">The sequence shown here is derived from an EMBL/GenBank/DDBJ whole genome shotgun (WGS) entry which is preliminary data.</text>
</comment>
<keyword evidence="2" id="KW-1185">Reference proteome</keyword>
<reference evidence="1 2" key="1">
    <citation type="submission" date="2024-02" db="EMBL/GenBank/DDBJ databases">
        <authorList>
            <person name="Saticioglu I.B."/>
        </authorList>
    </citation>
    <scope>NUCLEOTIDE SEQUENCE [LARGE SCALE GENOMIC DNA]</scope>
    <source>
        <strain evidence="1 2">Mu-43</strain>
    </source>
</reference>
<dbReference type="Proteomes" id="UP001366085">
    <property type="component" value="Unassembled WGS sequence"/>
</dbReference>